<protein>
    <submittedName>
        <fullName evidence="1">Uncharacterized protein</fullName>
    </submittedName>
</protein>
<dbReference type="RefSeq" id="WP_183277581.1">
    <property type="nucleotide sequence ID" value="NZ_BLZR01000001.1"/>
</dbReference>
<proteinExistence type="predicted"/>
<reference evidence="1 2" key="1">
    <citation type="submission" date="2020-07" db="EMBL/GenBank/DDBJ databases">
        <title>A new beta-1,3-glucan-decomposing anaerobic bacterium isolated from anoxic soil subjected to biological soil disinfestation.</title>
        <authorList>
            <person name="Ueki A."/>
            <person name="Tonouchi A."/>
        </authorList>
    </citation>
    <scope>NUCLEOTIDE SEQUENCE [LARGE SCALE GENOMIC DNA]</scope>
    <source>
        <strain evidence="1 2">TW1</strain>
    </source>
</reference>
<dbReference type="EMBL" id="BLZR01000001">
    <property type="protein sequence ID" value="GFP76131.1"/>
    <property type="molecule type" value="Genomic_DNA"/>
</dbReference>
<evidence type="ECO:0000313" key="2">
    <source>
        <dbReference type="Proteomes" id="UP000580568"/>
    </source>
</evidence>
<accession>A0A6V8SH62</accession>
<gene>
    <name evidence="1" type="ORF">bsdtw1_02228</name>
</gene>
<sequence>MRKIFFILMSMLIVCSLIGFVTIKNQSSSTAVSAIERYGSKVNEIVSEKDYYDGKVIVFTQDSISQKGFTLSHAYVKKTLFGWKCINTTFGGHGGSVLLSSGYYKLNNNIKLITGYIADNNISKVEIKVNDEIINPELISINGVRLWTLYLDNDLDLQSINVYGKTEKDAVIRDINLSEFISI</sequence>
<comment type="caution">
    <text evidence="1">The sequence shown here is derived from an EMBL/GenBank/DDBJ whole genome shotgun (WGS) entry which is preliminary data.</text>
</comment>
<evidence type="ECO:0000313" key="1">
    <source>
        <dbReference type="EMBL" id="GFP76131.1"/>
    </source>
</evidence>
<keyword evidence="2" id="KW-1185">Reference proteome</keyword>
<dbReference type="Proteomes" id="UP000580568">
    <property type="component" value="Unassembled WGS sequence"/>
</dbReference>
<organism evidence="1 2">
    <name type="scientific">Clostridium fungisolvens</name>
    <dbReference type="NCBI Taxonomy" id="1604897"/>
    <lineage>
        <taxon>Bacteria</taxon>
        <taxon>Bacillati</taxon>
        <taxon>Bacillota</taxon>
        <taxon>Clostridia</taxon>
        <taxon>Eubacteriales</taxon>
        <taxon>Clostridiaceae</taxon>
        <taxon>Clostridium</taxon>
    </lineage>
</organism>
<dbReference type="AlphaFoldDB" id="A0A6V8SH62"/>
<name>A0A6V8SH62_9CLOT</name>